<evidence type="ECO:0008006" key="5">
    <source>
        <dbReference type="Google" id="ProtNLM"/>
    </source>
</evidence>
<sequence>MSRVSVAVGCAVGIPIAVGVFIASFFWWRLQRRFRKEEEMDQELERAVYDETGFISFDNLASLQQNDPKSNTNTVTNDISTDQNEGSDNSDTAQPRNTRKSKYFVPAYRRKINSMSIPNPSVAAQQHTSTSPHNTNKFTSIQDSSTASFDSSFPTNQRKISVYDQMIPIMSGINDSKGKLNSGTTMGTGSTIIAPDDSHSFQFHESTSSDDFIRNLHNQDFGSYYPKRASTSNISKLNGLNSPIVHNLNQSNNSFHTRDNSSLTTTQSKSNLNLTLPEKPIENVFDTPKSQRQREERQINQHIDIDDSVTSSLRKDDNSSSGNNNYSLKNNYDFANDNNVIEEEDQYENEFTNYAENKRAFIDSLKPK</sequence>
<keyword evidence="2" id="KW-1133">Transmembrane helix</keyword>
<evidence type="ECO:0000256" key="2">
    <source>
        <dbReference type="SAM" id="Phobius"/>
    </source>
</evidence>
<keyword evidence="4" id="KW-1185">Reference proteome</keyword>
<dbReference type="RefSeq" id="XP_003670570.1">
    <property type="nucleotide sequence ID" value="XM_003670522.1"/>
</dbReference>
<feature type="compositionally biased region" description="Low complexity" evidence="1">
    <location>
        <begin position="319"/>
        <end position="331"/>
    </location>
</feature>
<evidence type="ECO:0000313" key="4">
    <source>
        <dbReference type="Proteomes" id="UP000000689"/>
    </source>
</evidence>
<feature type="compositionally biased region" description="Basic and acidic residues" evidence="1">
    <location>
        <begin position="292"/>
        <end position="305"/>
    </location>
</feature>
<feature type="region of interest" description="Disordered" evidence="1">
    <location>
        <begin position="287"/>
        <end position="332"/>
    </location>
</feature>
<dbReference type="OrthoDB" id="4097102at2759"/>
<name>G0WAQ4_NAUDC</name>
<keyword evidence="2" id="KW-0812">Transmembrane</keyword>
<dbReference type="Proteomes" id="UP000000689">
    <property type="component" value="Chromosome 5"/>
</dbReference>
<feature type="region of interest" description="Disordered" evidence="1">
    <location>
        <begin position="63"/>
        <end position="102"/>
    </location>
</feature>
<feature type="transmembrane region" description="Helical" evidence="2">
    <location>
        <begin position="6"/>
        <end position="28"/>
    </location>
</feature>
<organism evidence="3 4">
    <name type="scientific">Naumovozyma dairenensis (strain ATCC 10597 / BCRC 20456 / CBS 421 / NBRC 0211 / NRRL Y-12639)</name>
    <name type="common">Saccharomyces dairenensis</name>
    <dbReference type="NCBI Taxonomy" id="1071378"/>
    <lineage>
        <taxon>Eukaryota</taxon>
        <taxon>Fungi</taxon>
        <taxon>Dikarya</taxon>
        <taxon>Ascomycota</taxon>
        <taxon>Saccharomycotina</taxon>
        <taxon>Saccharomycetes</taxon>
        <taxon>Saccharomycetales</taxon>
        <taxon>Saccharomycetaceae</taxon>
        <taxon>Naumovozyma</taxon>
    </lineage>
</organism>
<gene>
    <name evidence="3" type="primary">NDAI0E05100</name>
    <name evidence="3" type="ordered locus">NDAI_0E05100</name>
</gene>
<proteinExistence type="predicted"/>
<evidence type="ECO:0000256" key="1">
    <source>
        <dbReference type="SAM" id="MobiDB-lite"/>
    </source>
</evidence>
<dbReference type="eggNOG" id="ENOG502RZI6">
    <property type="taxonomic scope" value="Eukaryota"/>
</dbReference>
<accession>G0WAQ4</accession>
<keyword evidence="2" id="KW-0472">Membrane</keyword>
<dbReference type="AlphaFoldDB" id="G0WAQ4"/>
<dbReference type="OMA" id="KYYVPAY"/>
<evidence type="ECO:0000313" key="3">
    <source>
        <dbReference type="EMBL" id="CCD25327.1"/>
    </source>
</evidence>
<dbReference type="GeneID" id="11499076"/>
<dbReference type="KEGG" id="ndi:NDAI_0E05100"/>
<reference evidence="3 4" key="1">
    <citation type="journal article" date="2011" name="Proc. Natl. Acad. Sci. U.S.A.">
        <title>Evolutionary erosion of yeast sex chromosomes by mating-type switching accidents.</title>
        <authorList>
            <person name="Gordon J.L."/>
            <person name="Armisen D."/>
            <person name="Proux-Wera E."/>
            <person name="Oheigeartaigh S.S."/>
            <person name="Byrne K.P."/>
            <person name="Wolfe K.H."/>
        </authorList>
    </citation>
    <scope>NUCLEOTIDE SEQUENCE [LARGE SCALE GENOMIC DNA]</scope>
    <source>
        <strain evidence="4">ATCC 10597 / BCRC 20456 / CBS 421 / NBRC 0211 / NRRL Y-12639</strain>
    </source>
</reference>
<protein>
    <recommendedName>
        <fullName evidence="5">Suppressor of lethality of KEX2 GAS1 double null mutant protein 1</fullName>
    </recommendedName>
</protein>
<feature type="compositionally biased region" description="Polar residues" evidence="1">
    <location>
        <begin position="63"/>
        <end position="96"/>
    </location>
</feature>
<dbReference type="EMBL" id="HE580271">
    <property type="protein sequence ID" value="CCD25327.1"/>
    <property type="molecule type" value="Genomic_DNA"/>
</dbReference>
<dbReference type="HOGENOM" id="CLU_079389_0_0_1"/>